<dbReference type="InterPro" id="IPR001763">
    <property type="entry name" value="Rhodanese-like_dom"/>
</dbReference>
<dbReference type="Gene3D" id="3.40.250.10">
    <property type="entry name" value="Rhodanese-like domain"/>
    <property type="match status" value="1"/>
</dbReference>
<keyword evidence="2" id="KW-0808">Transferase</keyword>
<evidence type="ECO:0000259" key="1">
    <source>
        <dbReference type="PROSITE" id="PS50206"/>
    </source>
</evidence>
<dbReference type="RefSeq" id="WP_114281308.1">
    <property type="nucleotide sequence ID" value="NZ_QPJY01000018.1"/>
</dbReference>
<dbReference type="InterPro" id="IPR036873">
    <property type="entry name" value="Rhodanese-like_dom_sf"/>
</dbReference>
<dbReference type="AlphaFoldDB" id="A0A369BLE3"/>
<evidence type="ECO:0000313" key="3">
    <source>
        <dbReference type="Proteomes" id="UP000252707"/>
    </source>
</evidence>
<dbReference type="OrthoDB" id="9784009at2"/>
<name>A0A369BLE3_9GAMM</name>
<feature type="domain" description="Rhodanese" evidence="1">
    <location>
        <begin position="39"/>
        <end position="124"/>
    </location>
</feature>
<dbReference type="PROSITE" id="PS50206">
    <property type="entry name" value="RHODANESE_3"/>
    <property type="match status" value="1"/>
</dbReference>
<protein>
    <submittedName>
        <fullName evidence="2">Rhodanese-related sulfurtransferase</fullName>
    </submittedName>
</protein>
<comment type="caution">
    <text evidence="2">The sequence shown here is derived from an EMBL/GenBank/DDBJ whole genome shotgun (WGS) entry which is preliminary data.</text>
</comment>
<sequence>MADGRFLAPLLLVLVVAAAGGGERPPPLAPGALAEWLAQADPPLVLDVRGGEAYRAGTVPGALDAGRDAAGFTPDGRGGAVVLIAGASDALPGWQARLAAAGHEVYRLQGGMDAWREAGLPLEFGTRYVRPGTVPFVIPRGLCEMNEPAQVFE</sequence>
<dbReference type="GO" id="GO:0016740">
    <property type="term" value="F:transferase activity"/>
    <property type="evidence" value="ECO:0007669"/>
    <property type="project" value="UniProtKB-KW"/>
</dbReference>
<reference evidence="2 3" key="1">
    <citation type="submission" date="2018-07" db="EMBL/GenBank/DDBJ databases">
        <title>Genomic Encyclopedia of Type Strains, Phase IV (KMG-IV): sequencing the most valuable type-strain genomes for metagenomic binning, comparative biology and taxonomic classification.</title>
        <authorList>
            <person name="Goeker M."/>
        </authorList>
    </citation>
    <scope>NUCLEOTIDE SEQUENCE [LARGE SCALE GENOMIC DNA]</scope>
    <source>
        <strain evidence="2 3">DSM 26407</strain>
    </source>
</reference>
<evidence type="ECO:0000313" key="2">
    <source>
        <dbReference type="EMBL" id="RCX22412.1"/>
    </source>
</evidence>
<keyword evidence="3" id="KW-1185">Reference proteome</keyword>
<dbReference type="EMBL" id="QPJY01000018">
    <property type="protein sequence ID" value="RCX22412.1"/>
    <property type="molecule type" value="Genomic_DNA"/>
</dbReference>
<dbReference type="Proteomes" id="UP000252707">
    <property type="component" value="Unassembled WGS sequence"/>
</dbReference>
<organism evidence="2 3">
    <name type="scientific">Thioalbus denitrificans</name>
    <dbReference type="NCBI Taxonomy" id="547122"/>
    <lineage>
        <taxon>Bacteria</taxon>
        <taxon>Pseudomonadati</taxon>
        <taxon>Pseudomonadota</taxon>
        <taxon>Gammaproteobacteria</taxon>
        <taxon>Chromatiales</taxon>
        <taxon>Ectothiorhodospiraceae</taxon>
        <taxon>Thioalbus</taxon>
    </lineage>
</organism>
<gene>
    <name evidence="2" type="ORF">DFQ59_11825</name>
</gene>
<proteinExistence type="predicted"/>
<dbReference type="SMART" id="SM00450">
    <property type="entry name" value="RHOD"/>
    <property type="match status" value="1"/>
</dbReference>
<accession>A0A369BLE3</accession>
<dbReference type="Pfam" id="PF00581">
    <property type="entry name" value="Rhodanese"/>
    <property type="match status" value="1"/>
</dbReference>
<dbReference type="SUPFAM" id="SSF52821">
    <property type="entry name" value="Rhodanese/Cell cycle control phosphatase"/>
    <property type="match status" value="1"/>
</dbReference>